<dbReference type="PANTHER" id="PTHR33693:SF1">
    <property type="entry name" value="TYPE-4 URACIL-DNA GLYCOSYLASE"/>
    <property type="match status" value="1"/>
</dbReference>
<dbReference type="NCBIfam" id="TIGR00758">
    <property type="entry name" value="UDG_fam4"/>
    <property type="match status" value="1"/>
</dbReference>
<keyword evidence="7" id="KW-0227">DNA damage</keyword>
<name>A0A1F6BIT2_9BACT</name>
<dbReference type="InterPro" id="IPR005122">
    <property type="entry name" value="Uracil-DNA_glycosylase-like"/>
</dbReference>
<evidence type="ECO:0000256" key="10">
    <source>
        <dbReference type="ARBA" id="ARBA00023014"/>
    </source>
</evidence>
<evidence type="ECO:0000256" key="3">
    <source>
        <dbReference type="ARBA" id="ARBA00012030"/>
    </source>
</evidence>
<evidence type="ECO:0000256" key="5">
    <source>
        <dbReference type="ARBA" id="ARBA00022485"/>
    </source>
</evidence>
<dbReference type="GO" id="GO:0004844">
    <property type="term" value="F:uracil DNA N-glycosylase activity"/>
    <property type="evidence" value="ECO:0007669"/>
    <property type="project" value="UniProtKB-EC"/>
</dbReference>
<dbReference type="GO" id="GO:0006281">
    <property type="term" value="P:DNA repair"/>
    <property type="evidence" value="ECO:0007669"/>
    <property type="project" value="UniProtKB-KW"/>
</dbReference>
<dbReference type="Gene3D" id="3.40.470.10">
    <property type="entry name" value="Uracil-DNA glycosylase-like domain"/>
    <property type="match status" value="1"/>
</dbReference>
<evidence type="ECO:0000256" key="9">
    <source>
        <dbReference type="ARBA" id="ARBA00023004"/>
    </source>
</evidence>
<evidence type="ECO:0000256" key="8">
    <source>
        <dbReference type="ARBA" id="ARBA00022801"/>
    </source>
</evidence>
<evidence type="ECO:0000256" key="4">
    <source>
        <dbReference type="ARBA" id="ARBA00019403"/>
    </source>
</evidence>
<dbReference type="SUPFAM" id="SSF52141">
    <property type="entry name" value="Uracil-DNA glycosylase-like"/>
    <property type="match status" value="1"/>
</dbReference>
<dbReference type="Pfam" id="PF03167">
    <property type="entry name" value="UDG"/>
    <property type="match status" value="1"/>
</dbReference>
<proteinExistence type="inferred from homology"/>
<dbReference type="AlphaFoldDB" id="A0A1F6BIT2"/>
<dbReference type="InterPro" id="IPR051536">
    <property type="entry name" value="UDG_Type-4/5"/>
</dbReference>
<dbReference type="GO" id="GO:0046872">
    <property type="term" value="F:metal ion binding"/>
    <property type="evidence" value="ECO:0007669"/>
    <property type="project" value="UniProtKB-KW"/>
</dbReference>
<evidence type="ECO:0000259" key="12">
    <source>
        <dbReference type="SMART" id="SM00986"/>
    </source>
</evidence>
<evidence type="ECO:0000256" key="1">
    <source>
        <dbReference type="ARBA" id="ARBA00001400"/>
    </source>
</evidence>
<dbReference type="SMART" id="SM00987">
    <property type="entry name" value="UreE_C"/>
    <property type="match status" value="1"/>
</dbReference>
<dbReference type="InterPro" id="IPR036895">
    <property type="entry name" value="Uracil-DNA_glycosylase-like_sf"/>
</dbReference>
<gene>
    <name evidence="13" type="ORF">A2110_01120</name>
</gene>
<keyword evidence="9" id="KW-0408">Iron</keyword>
<dbReference type="InterPro" id="IPR005273">
    <property type="entry name" value="Ura-DNA_glyco_family4"/>
</dbReference>
<dbReference type="PANTHER" id="PTHR33693">
    <property type="entry name" value="TYPE-5 URACIL-DNA GLYCOSYLASE"/>
    <property type="match status" value="1"/>
</dbReference>
<dbReference type="EC" id="3.2.2.27" evidence="3"/>
<keyword evidence="5" id="KW-0004">4Fe-4S</keyword>
<keyword evidence="11" id="KW-0234">DNA repair</keyword>
<dbReference type="CDD" id="cd10030">
    <property type="entry name" value="UDG-F4_TTUDGA_SPO1dp_like"/>
    <property type="match status" value="1"/>
</dbReference>
<evidence type="ECO:0000313" key="13">
    <source>
        <dbReference type="EMBL" id="OGG36788.1"/>
    </source>
</evidence>
<organism evidence="13 14">
    <name type="scientific">Candidatus Jorgensenbacteria bacterium GWA1_54_12</name>
    <dbReference type="NCBI Taxonomy" id="1798468"/>
    <lineage>
        <taxon>Bacteria</taxon>
        <taxon>Candidatus Joergenseniibacteriota</taxon>
    </lineage>
</organism>
<evidence type="ECO:0000256" key="7">
    <source>
        <dbReference type="ARBA" id="ARBA00022763"/>
    </source>
</evidence>
<evidence type="ECO:0000256" key="6">
    <source>
        <dbReference type="ARBA" id="ARBA00022723"/>
    </source>
</evidence>
<comment type="caution">
    <text evidence="13">The sequence shown here is derived from an EMBL/GenBank/DDBJ whole genome shotgun (WGS) entry which is preliminary data.</text>
</comment>
<keyword evidence="10" id="KW-0411">Iron-sulfur</keyword>
<evidence type="ECO:0000313" key="14">
    <source>
        <dbReference type="Proteomes" id="UP000176273"/>
    </source>
</evidence>
<comment type="similarity">
    <text evidence="2">Belongs to the uracil-DNA glycosylase (UDG) superfamily. Type 4 (UDGa) family.</text>
</comment>
<reference evidence="13 14" key="1">
    <citation type="journal article" date="2016" name="Nat. Commun.">
        <title>Thousands of microbial genomes shed light on interconnected biogeochemical processes in an aquifer system.</title>
        <authorList>
            <person name="Anantharaman K."/>
            <person name="Brown C.T."/>
            <person name="Hug L.A."/>
            <person name="Sharon I."/>
            <person name="Castelle C.J."/>
            <person name="Probst A.J."/>
            <person name="Thomas B.C."/>
            <person name="Singh A."/>
            <person name="Wilkins M.J."/>
            <person name="Karaoz U."/>
            <person name="Brodie E.L."/>
            <person name="Williams K.H."/>
            <person name="Hubbard S.S."/>
            <person name="Banfield J.F."/>
        </authorList>
    </citation>
    <scope>NUCLEOTIDE SEQUENCE [LARGE SCALE GENOMIC DNA]</scope>
</reference>
<accession>A0A1F6BIT2</accession>
<dbReference type="GO" id="GO:0051539">
    <property type="term" value="F:4 iron, 4 sulfur cluster binding"/>
    <property type="evidence" value="ECO:0007669"/>
    <property type="project" value="UniProtKB-KW"/>
</dbReference>
<sequence>MDTSKEAALQRLEKEMHADDSLPLQESNLVFGEGSPDADVMFIGEAPGFYEDREKRPFVGRAGKLLDKLMEEIGWKREEVYITNIVKRRPPDNRDPLPHEIEAYKKYLPEHIRIIGPKIIVPVGRFAMNYFLPSAQISRDHGKYFWMRDMIVMPMYHTAAALRNPAILDASRLDFVKLKEVKDRYEELKAKRREESVKQTESLL</sequence>
<dbReference type="STRING" id="1798468.A2110_01120"/>
<evidence type="ECO:0000256" key="2">
    <source>
        <dbReference type="ARBA" id="ARBA00006521"/>
    </source>
</evidence>
<dbReference type="SMART" id="SM00986">
    <property type="entry name" value="UDG"/>
    <property type="match status" value="1"/>
</dbReference>
<feature type="domain" description="Uracil-DNA glycosylase-like" evidence="12">
    <location>
        <begin position="31"/>
        <end position="177"/>
    </location>
</feature>
<dbReference type="Proteomes" id="UP000176273">
    <property type="component" value="Unassembled WGS sequence"/>
</dbReference>
<keyword evidence="6" id="KW-0479">Metal-binding</keyword>
<comment type="catalytic activity">
    <reaction evidence="1">
        <text>Hydrolyzes single-stranded DNA or mismatched double-stranded DNA and polynucleotides, releasing free uracil.</text>
        <dbReference type="EC" id="3.2.2.27"/>
    </reaction>
</comment>
<keyword evidence="8" id="KW-0378">Hydrolase</keyword>
<protein>
    <recommendedName>
        <fullName evidence="4">Type-4 uracil-DNA glycosylase</fullName>
        <ecNumber evidence="3">3.2.2.27</ecNumber>
    </recommendedName>
</protein>
<evidence type="ECO:0000256" key="11">
    <source>
        <dbReference type="ARBA" id="ARBA00023204"/>
    </source>
</evidence>
<dbReference type="EMBL" id="MFKH01000016">
    <property type="protein sequence ID" value="OGG36788.1"/>
    <property type="molecule type" value="Genomic_DNA"/>
</dbReference>